<gene>
    <name evidence="2" type="ORF">EYF80_040115</name>
</gene>
<feature type="compositionally biased region" description="Basic and acidic residues" evidence="1">
    <location>
        <begin position="11"/>
        <end position="34"/>
    </location>
</feature>
<keyword evidence="3" id="KW-1185">Reference proteome</keyword>
<sequence>MQPEARNVLRGSDETDRLQTAHTQNHESGTEKGSSDTSSFWRESVVRLPLFAIKGSLDTRQMFGEALCQAVETHRSSRTLGSRARMTRLMSLDPPHVSPAQDALPRGYGWIKGGEGTREDQGGSEADTTKPPRTRPPPRCFSSPAVRGADPLALGRTLKFSRHGLDDSQVDSLARQ</sequence>
<evidence type="ECO:0000313" key="2">
    <source>
        <dbReference type="EMBL" id="TNN49665.1"/>
    </source>
</evidence>
<evidence type="ECO:0000313" key="3">
    <source>
        <dbReference type="Proteomes" id="UP000314294"/>
    </source>
</evidence>
<feature type="region of interest" description="Disordered" evidence="1">
    <location>
        <begin position="1"/>
        <end position="39"/>
    </location>
</feature>
<reference evidence="2 3" key="1">
    <citation type="submission" date="2019-03" db="EMBL/GenBank/DDBJ databases">
        <title>First draft genome of Liparis tanakae, snailfish: a comprehensive survey of snailfish specific genes.</title>
        <authorList>
            <person name="Kim W."/>
            <person name="Song I."/>
            <person name="Jeong J.-H."/>
            <person name="Kim D."/>
            <person name="Kim S."/>
            <person name="Ryu S."/>
            <person name="Song J.Y."/>
            <person name="Lee S.K."/>
        </authorList>
    </citation>
    <scope>NUCLEOTIDE SEQUENCE [LARGE SCALE GENOMIC DNA]</scope>
    <source>
        <tissue evidence="2">Muscle</tissue>
    </source>
</reference>
<organism evidence="2 3">
    <name type="scientific">Liparis tanakae</name>
    <name type="common">Tanaka's snailfish</name>
    <dbReference type="NCBI Taxonomy" id="230148"/>
    <lineage>
        <taxon>Eukaryota</taxon>
        <taxon>Metazoa</taxon>
        <taxon>Chordata</taxon>
        <taxon>Craniata</taxon>
        <taxon>Vertebrata</taxon>
        <taxon>Euteleostomi</taxon>
        <taxon>Actinopterygii</taxon>
        <taxon>Neopterygii</taxon>
        <taxon>Teleostei</taxon>
        <taxon>Neoteleostei</taxon>
        <taxon>Acanthomorphata</taxon>
        <taxon>Eupercaria</taxon>
        <taxon>Perciformes</taxon>
        <taxon>Cottioidei</taxon>
        <taxon>Cottales</taxon>
        <taxon>Liparidae</taxon>
        <taxon>Liparis</taxon>
    </lineage>
</organism>
<comment type="caution">
    <text evidence="2">The sequence shown here is derived from an EMBL/GenBank/DDBJ whole genome shotgun (WGS) entry which is preliminary data.</text>
</comment>
<dbReference type="Proteomes" id="UP000314294">
    <property type="component" value="Unassembled WGS sequence"/>
</dbReference>
<name>A0A4Z2G9E7_9TELE</name>
<proteinExistence type="predicted"/>
<feature type="region of interest" description="Disordered" evidence="1">
    <location>
        <begin position="109"/>
        <end position="148"/>
    </location>
</feature>
<protein>
    <submittedName>
        <fullName evidence="2">Uncharacterized protein</fullName>
    </submittedName>
</protein>
<dbReference type="EMBL" id="SRLO01000646">
    <property type="protein sequence ID" value="TNN49665.1"/>
    <property type="molecule type" value="Genomic_DNA"/>
</dbReference>
<evidence type="ECO:0000256" key="1">
    <source>
        <dbReference type="SAM" id="MobiDB-lite"/>
    </source>
</evidence>
<accession>A0A4Z2G9E7</accession>
<dbReference type="AlphaFoldDB" id="A0A4Z2G9E7"/>